<evidence type="ECO:0000256" key="4">
    <source>
        <dbReference type="PIRSR" id="PIRSR606823-2"/>
    </source>
</evidence>
<feature type="binding site" evidence="4">
    <location>
        <position position="186"/>
    </location>
    <ligand>
        <name>Zn(2+)</name>
        <dbReference type="ChEBI" id="CHEBI:29105"/>
    </ligand>
</feature>
<dbReference type="PANTHER" id="PTHR12670:SF1">
    <property type="entry name" value="NEUTRAL CERAMIDASE"/>
    <property type="match status" value="1"/>
</dbReference>
<dbReference type="RefSeq" id="WP_133881161.1">
    <property type="nucleotide sequence ID" value="NZ_MWIN01000001.1"/>
</dbReference>
<evidence type="ECO:0000313" key="9">
    <source>
        <dbReference type="Proteomes" id="UP000295341"/>
    </source>
</evidence>
<feature type="binding site" evidence="4">
    <location>
        <position position="305"/>
    </location>
    <ligand>
        <name>Zn(2+)</name>
        <dbReference type="ChEBI" id="CHEBI:29105"/>
    </ligand>
</feature>
<evidence type="ECO:0000259" key="7">
    <source>
        <dbReference type="Pfam" id="PF17048"/>
    </source>
</evidence>
<dbReference type="PROSITE" id="PS51257">
    <property type="entry name" value="PROKAR_LIPOPROTEIN"/>
    <property type="match status" value="1"/>
</dbReference>
<comment type="caution">
    <text evidence="8">The sequence shown here is derived from an EMBL/GenBank/DDBJ whole genome shotgun (WGS) entry which is preliminary data.</text>
</comment>
<dbReference type="EMBL" id="SOBT01000008">
    <property type="protein sequence ID" value="TDU32677.1"/>
    <property type="molecule type" value="Genomic_DNA"/>
</dbReference>
<dbReference type="GO" id="GO:0046512">
    <property type="term" value="P:sphingosine biosynthetic process"/>
    <property type="evidence" value="ECO:0007669"/>
    <property type="project" value="TreeGrafter"/>
</dbReference>
<accession>A0A4R7PEX7</accession>
<gene>
    <name evidence="8" type="ORF">DFR24_2077</name>
</gene>
<evidence type="ECO:0000256" key="1">
    <source>
        <dbReference type="ARBA" id="ARBA00009835"/>
    </source>
</evidence>
<dbReference type="GO" id="GO:0005576">
    <property type="term" value="C:extracellular region"/>
    <property type="evidence" value="ECO:0007669"/>
    <property type="project" value="TreeGrafter"/>
</dbReference>
<feature type="binding site" evidence="4">
    <location>
        <position position="609"/>
    </location>
    <ligand>
        <name>Zn(2+)</name>
        <dbReference type="ChEBI" id="CHEBI:29105"/>
    </ligand>
</feature>
<dbReference type="Proteomes" id="UP000295341">
    <property type="component" value="Unassembled WGS sequence"/>
</dbReference>
<dbReference type="GO" id="GO:0016020">
    <property type="term" value="C:membrane"/>
    <property type="evidence" value="ECO:0007669"/>
    <property type="project" value="GOC"/>
</dbReference>
<protein>
    <recommendedName>
        <fullName evidence="5">Neutral ceramidase</fullName>
        <ecNumber evidence="5">3.5.1.23</ecNumber>
    </recommendedName>
</protein>
<proteinExistence type="inferred from homology"/>
<dbReference type="GO" id="GO:0042759">
    <property type="term" value="P:long-chain fatty acid biosynthetic process"/>
    <property type="evidence" value="ECO:0007669"/>
    <property type="project" value="TreeGrafter"/>
</dbReference>
<name>A0A4R7PEX7_9GAMM</name>
<dbReference type="GO" id="GO:0017040">
    <property type="term" value="F:N-acylsphingosine amidohydrolase activity"/>
    <property type="evidence" value="ECO:0007669"/>
    <property type="project" value="UniProtKB-UniRule"/>
</dbReference>
<keyword evidence="9" id="KW-1185">Reference proteome</keyword>
<organism evidence="8 9">
    <name type="scientific">Panacagrimonas perspica</name>
    <dbReference type="NCBI Taxonomy" id="381431"/>
    <lineage>
        <taxon>Bacteria</taxon>
        <taxon>Pseudomonadati</taxon>
        <taxon>Pseudomonadota</taxon>
        <taxon>Gammaproteobacteria</taxon>
        <taxon>Nevskiales</taxon>
        <taxon>Nevskiaceae</taxon>
        <taxon>Panacagrimonas</taxon>
    </lineage>
</organism>
<feature type="domain" description="Neutral/alkaline non-lysosomal ceramidase N-terminal" evidence="6">
    <location>
        <begin position="92"/>
        <end position="638"/>
    </location>
</feature>
<dbReference type="GO" id="GO:0046514">
    <property type="term" value="P:ceramide catabolic process"/>
    <property type="evidence" value="ECO:0007669"/>
    <property type="project" value="InterPro"/>
</dbReference>
<evidence type="ECO:0000256" key="5">
    <source>
        <dbReference type="RuleBase" id="RU366019"/>
    </source>
</evidence>
<evidence type="ECO:0000256" key="2">
    <source>
        <dbReference type="ARBA" id="ARBA00022801"/>
    </source>
</evidence>
<dbReference type="InterPro" id="IPR031329">
    <property type="entry name" value="NEUT/ALK_ceramidase_N"/>
</dbReference>
<dbReference type="Gene3D" id="2.60.40.2300">
    <property type="entry name" value="Neutral/alkaline non-lysosomal ceramidase, C-terminal domain"/>
    <property type="match status" value="1"/>
</dbReference>
<keyword evidence="4" id="KW-0479">Metal-binding</keyword>
<dbReference type="InterPro" id="IPR031331">
    <property type="entry name" value="NEUT/ALK_ceramidase_C"/>
</dbReference>
<feature type="domain" description="Neutral/alkaline non-lysosomal ceramidase C-terminal" evidence="7">
    <location>
        <begin position="642"/>
        <end position="807"/>
    </location>
</feature>
<sequence length="815" mass="86160">MNSSWRWRIVFAGFAALSLGGGLSGCGNSPHGDADGQPDGASAFADPVRAQCAVRSPLRRVGAGLDSSGRLEAPLPVALGTASGSCRDNEQFRFGSGLYDVTGVVAYTGGSGWESPTQVFRGLHQRQYARAYAIESPCNGKRLMFVSVDIGLMYGSLRLGVLDAIAADPALSGVYTADNLMLSATHTHSGPAGYSHHEAGNVLHLGYDADVYNAIVNGIVGAIRLAHANLAAHPEPAPIRLAVGELLDTNINRSEPAFLQNTEAERREFLDSRGEPIQVDKRVVQLNLVRDDGSAVGIVNWFGVHPTTIGPTQHFVSSDNKGYAALGFERVMRTRYEAVPGPDSFVAAFAQTDEGDSSPNLFIEQFPHPDPARGGGADDFESNAIAGTKQLARALELYAQGEPLSGPVDYRQFHVQMNQVEVTDPVVLAGLRHPAALDATSKRTCNAALGSSFPAGAEDGPSPLGVEGITCASSPDLIAASVADFTALSTFHLPTTLVSTLLLCNADTLPLLGLDCQAEKPVLLPLNLGESAGGALDGTLQPLGLTANFEPAVLPFQLFRIGNLAIVGLPWEVTTMSARRLRKNVLEVLAPTGVDTVVIAGLANDYVHYLTTREEYASQQYEGASTVFGPWSLAAVQQETRKLAVAMRDGVALAAGPTYPRVTPVLRRPPYLASDVALAGFGSLVTDVPATAAPGETIRAEFAAGHPRNDLKTQSSYVYAERQTANGSWEVVAQDRDPELFYEWNPALPSPLPIDPPVIGPSTAAAIWHIPPNTPPGTYRLRHEGAARTSPLSALQPYEGVSSAFTVAGPVAECP</sequence>
<keyword evidence="5" id="KW-0443">Lipid metabolism</keyword>
<keyword evidence="5" id="KW-0746">Sphingolipid metabolism</keyword>
<dbReference type="EC" id="3.5.1.23" evidence="5"/>
<feature type="binding site" evidence="4">
    <location>
        <position position="572"/>
    </location>
    <ligand>
        <name>Zn(2+)</name>
        <dbReference type="ChEBI" id="CHEBI:29105"/>
    </ligand>
</feature>
<keyword evidence="2 5" id="KW-0378">Hydrolase</keyword>
<dbReference type="OrthoDB" id="6899210at2"/>
<dbReference type="InterPro" id="IPR006823">
    <property type="entry name" value="Ceramidase_alk"/>
</dbReference>
<dbReference type="Pfam" id="PF17048">
    <property type="entry name" value="Ceramidse_alk_C"/>
    <property type="match status" value="1"/>
</dbReference>
<comment type="similarity">
    <text evidence="1 5">Belongs to the neutral ceramidase family.</text>
</comment>
<reference evidence="8 9" key="1">
    <citation type="submission" date="2019-03" db="EMBL/GenBank/DDBJ databases">
        <title>Genomic Encyclopedia of Type Strains, Phase IV (KMG-IV): sequencing the most valuable type-strain genomes for metagenomic binning, comparative biology and taxonomic classification.</title>
        <authorList>
            <person name="Goeker M."/>
        </authorList>
    </citation>
    <scope>NUCLEOTIDE SEQUENCE [LARGE SCALE GENOMIC DNA]</scope>
    <source>
        <strain evidence="8 9">DSM 26377</strain>
    </source>
</reference>
<comment type="cofactor">
    <cofactor evidence="4">
        <name>Zn(2+)</name>
        <dbReference type="ChEBI" id="CHEBI:29105"/>
    </cofactor>
    <text evidence="4">Binds 1 zinc ion per subunit.</text>
</comment>
<evidence type="ECO:0000313" key="8">
    <source>
        <dbReference type="EMBL" id="TDU32677.1"/>
    </source>
</evidence>
<comment type="catalytic activity">
    <reaction evidence="5">
        <text>an N-acylsphing-4-enine + H2O = sphing-4-enine + a fatty acid</text>
        <dbReference type="Rhea" id="RHEA:20856"/>
        <dbReference type="ChEBI" id="CHEBI:15377"/>
        <dbReference type="ChEBI" id="CHEBI:28868"/>
        <dbReference type="ChEBI" id="CHEBI:52639"/>
        <dbReference type="ChEBI" id="CHEBI:57756"/>
        <dbReference type="EC" id="3.5.1.23"/>
    </reaction>
</comment>
<evidence type="ECO:0000256" key="3">
    <source>
        <dbReference type="PIRSR" id="PIRSR606823-1"/>
    </source>
</evidence>
<dbReference type="Pfam" id="PF04734">
    <property type="entry name" value="Ceramidase_alk"/>
    <property type="match status" value="1"/>
</dbReference>
<dbReference type="AlphaFoldDB" id="A0A4R7PEX7"/>
<dbReference type="InterPro" id="IPR038445">
    <property type="entry name" value="NCDase_C_sf"/>
</dbReference>
<evidence type="ECO:0000259" key="6">
    <source>
        <dbReference type="Pfam" id="PF04734"/>
    </source>
</evidence>
<keyword evidence="4" id="KW-0862">Zinc</keyword>
<feature type="active site" description="Nucleophile" evidence="3">
    <location>
        <position position="358"/>
    </location>
</feature>
<dbReference type="PANTHER" id="PTHR12670">
    <property type="entry name" value="CERAMIDASE"/>
    <property type="match status" value="1"/>
</dbReference>
<dbReference type="GO" id="GO:0046872">
    <property type="term" value="F:metal ion binding"/>
    <property type="evidence" value="ECO:0007669"/>
    <property type="project" value="UniProtKB-KW"/>
</dbReference>